<dbReference type="Gene3D" id="3.40.190.10">
    <property type="entry name" value="Periplasmic binding protein-like II"/>
    <property type="match status" value="2"/>
</dbReference>
<evidence type="ECO:0000313" key="5">
    <source>
        <dbReference type="Proteomes" id="UP000032434"/>
    </source>
</evidence>
<dbReference type="KEGG" id="aoc:Aocu_00780"/>
<dbReference type="Proteomes" id="UP000032434">
    <property type="component" value="Chromosome 1"/>
</dbReference>
<keyword evidence="1 2" id="KW-0732">Signal</keyword>
<reference evidence="5" key="1">
    <citation type="submission" date="2014-05" db="EMBL/GenBank/DDBJ databases">
        <authorList>
            <person name="Kube M."/>
        </authorList>
    </citation>
    <scope>NUCLEOTIDE SEQUENCE [LARGE SCALE GENOMIC DNA]</scope>
</reference>
<accession>A0A061AF55</accession>
<name>A0A061AF55_9MOLU</name>
<evidence type="ECO:0000256" key="2">
    <source>
        <dbReference type="SAM" id="SignalP"/>
    </source>
</evidence>
<dbReference type="SMART" id="SM00062">
    <property type="entry name" value="PBPb"/>
    <property type="match status" value="1"/>
</dbReference>
<keyword evidence="5" id="KW-1185">Reference proteome</keyword>
<dbReference type="PATRIC" id="fig|35623.3.peg.77"/>
<dbReference type="Pfam" id="PF00497">
    <property type="entry name" value="SBP_bac_3"/>
    <property type="match status" value="1"/>
</dbReference>
<evidence type="ECO:0000313" key="4">
    <source>
        <dbReference type="EMBL" id="CDR30151.1"/>
    </source>
</evidence>
<dbReference type="AlphaFoldDB" id="A0A061AF55"/>
<dbReference type="SUPFAM" id="SSF53850">
    <property type="entry name" value="Periplasmic binding protein-like II"/>
    <property type="match status" value="1"/>
</dbReference>
<feature type="signal peptide" evidence="2">
    <location>
        <begin position="1"/>
        <end position="18"/>
    </location>
</feature>
<dbReference type="InterPro" id="IPR001638">
    <property type="entry name" value="Solute-binding_3/MltF_N"/>
</dbReference>
<dbReference type="InParanoid" id="A0A061AF55"/>
<proteinExistence type="predicted"/>
<dbReference type="CDD" id="cd00996">
    <property type="entry name" value="PBP2_AatB_like"/>
    <property type="match status" value="1"/>
</dbReference>
<dbReference type="EMBL" id="LK028559">
    <property type="protein sequence ID" value="CDR30151.1"/>
    <property type="molecule type" value="Genomic_DNA"/>
</dbReference>
<evidence type="ECO:0000256" key="1">
    <source>
        <dbReference type="ARBA" id="ARBA00022729"/>
    </source>
</evidence>
<dbReference type="PROSITE" id="PS51257">
    <property type="entry name" value="PROKAR_LIPOPROTEIN"/>
    <property type="match status" value="1"/>
</dbReference>
<evidence type="ECO:0000259" key="3">
    <source>
        <dbReference type="SMART" id="SM00062"/>
    </source>
</evidence>
<dbReference type="STRING" id="35623.Aocu_00780"/>
<feature type="chain" id="PRO_5001593319" evidence="2">
    <location>
        <begin position="19"/>
        <end position="262"/>
    </location>
</feature>
<sequence>MKKIFLFITVLLSSIALTACGNTLTDLEYIEDKGTFILGYTDFPPMGFLEDGVPAGFDIEIARLVFERMGVELQFRYIDWDAKNVELDSKRIDAIWNGLTITDSRKQEMTFSKPYFDNNLIIISKDGSEIDQISDLEGKNIGVELSSSADISVSGNETILDISNEIKKYNTSSEAILALNAGLVDAVIVDEIYARYVVMKDTSNTYQISTEIIGSEQYGIGFRLGDESLRDRVDAILDELYEEGLIQPISIKYFGVNLFIRG</sequence>
<organism evidence="4 5">
    <name type="scientific">Acholeplasma oculi</name>
    <dbReference type="NCBI Taxonomy" id="35623"/>
    <lineage>
        <taxon>Bacteria</taxon>
        <taxon>Bacillati</taxon>
        <taxon>Mycoplasmatota</taxon>
        <taxon>Mollicutes</taxon>
        <taxon>Acholeplasmatales</taxon>
        <taxon>Acholeplasmataceae</taxon>
        <taxon>Acholeplasma</taxon>
    </lineage>
</organism>
<gene>
    <name evidence="4" type="ORF">Aocu_00780</name>
</gene>
<dbReference type="PANTHER" id="PTHR35936:SF34">
    <property type="entry name" value="ABC TRANSPORTER EXTRACELLULAR-BINDING PROTEIN YCKB-RELATED"/>
    <property type="match status" value="1"/>
</dbReference>
<dbReference type="PANTHER" id="PTHR35936">
    <property type="entry name" value="MEMBRANE-BOUND LYTIC MUREIN TRANSGLYCOSYLASE F"/>
    <property type="match status" value="1"/>
</dbReference>
<dbReference type="OrthoDB" id="9775197at2"/>
<protein>
    <submittedName>
        <fullName evidence="4">Histidine/Arginine/Glutamine/Glutamate ABC transporter, periplasmic-binding protein</fullName>
    </submittedName>
</protein>
<dbReference type="HOGENOM" id="CLU_019602_18_2_14"/>
<dbReference type="RefSeq" id="WP_045748746.1">
    <property type="nucleotide sequence ID" value="NZ_FUZK01000002.1"/>
</dbReference>
<feature type="domain" description="Solute-binding protein family 3/N-terminal" evidence="3">
    <location>
        <begin position="35"/>
        <end position="257"/>
    </location>
</feature>